<dbReference type="EMBL" id="CP012747">
    <property type="protein sequence ID" value="ALL68366.1"/>
    <property type="molecule type" value="Genomic_DNA"/>
</dbReference>
<evidence type="ECO:0000259" key="12">
    <source>
        <dbReference type="Pfam" id="PF13609"/>
    </source>
</evidence>
<keyword evidence="6 11" id="KW-0732">Signal</keyword>
<gene>
    <name evidence="13" type="ORF">K788_0000567</name>
</gene>
<evidence type="ECO:0000313" key="14">
    <source>
        <dbReference type="Proteomes" id="UP000019146"/>
    </source>
</evidence>
<evidence type="ECO:0000256" key="4">
    <source>
        <dbReference type="ARBA" id="ARBA00022452"/>
    </source>
</evidence>
<feature type="chain" id="PRO_5006054360" evidence="11">
    <location>
        <begin position="23"/>
        <end position="364"/>
    </location>
</feature>
<evidence type="ECO:0000313" key="13">
    <source>
        <dbReference type="EMBL" id="ALL68366.1"/>
    </source>
</evidence>
<evidence type="ECO:0000256" key="1">
    <source>
        <dbReference type="ARBA" id="ARBA00004571"/>
    </source>
</evidence>
<comment type="subunit">
    <text evidence="2">Homotrimer.</text>
</comment>
<dbReference type="KEGG" id="bcai:K788_0000567"/>
<dbReference type="GO" id="GO:0006811">
    <property type="term" value="P:monoatomic ion transport"/>
    <property type="evidence" value="ECO:0007669"/>
    <property type="project" value="UniProtKB-KW"/>
</dbReference>
<comment type="subcellular location">
    <subcellularLocation>
        <location evidence="1">Cell outer membrane</location>
        <topology evidence="1">Multi-pass membrane protein</topology>
    </subcellularLocation>
</comment>
<evidence type="ECO:0000256" key="11">
    <source>
        <dbReference type="SAM" id="SignalP"/>
    </source>
</evidence>
<dbReference type="PANTHER" id="PTHR34501">
    <property type="entry name" value="PROTEIN YDDL-RELATED"/>
    <property type="match status" value="1"/>
</dbReference>
<reference evidence="13 14" key="1">
    <citation type="journal article" date="2014" name="Genome Announc.">
        <title>Draft Genome Sequence of the Haloacid-Degrading Burkholderia caribensis Strain MBA4.</title>
        <authorList>
            <person name="Pan Y."/>
            <person name="Kong K.F."/>
            <person name="Tsang J.S."/>
        </authorList>
    </citation>
    <scope>NUCLEOTIDE SEQUENCE [LARGE SCALE GENOMIC DNA]</scope>
    <source>
        <strain evidence="13 14">MBA4</strain>
    </source>
</reference>
<dbReference type="InterPro" id="IPR033900">
    <property type="entry name" value="Gram_neg_porin_domain"/>
</dbReference>
<dbReference type="GO" id="GO:0015288">
    <property type="term" value="F:porin activity"/>
    <property type="evidence" value="ECO:0007669"/>
    <property type="project" value="UniProtKB-KW"/>
</dbReference>
<dbReference type="InterPro" id="IPR023614">
    <property type="entry name" value="Porin_dom_sf"/>
</dbReference>
<evidence type="ECO:0000256" key="5">
    <source>
        <dbReference type="ARBA" id="ARBA00022692"/>
    </source>
</evidence>
<accession>A0A0P0RIF8</accession>
<keyword evidence="5" id="KW-0812">Transmembrane</keyword>
<evidence type="ECO:0000256" key="10">
    <source>
        <dbReference type="ARBA" id="ARBA00023237"/>
    </source>
</evidence>
<keyword evidence="3" id="KW-0813">Transport</keyword>
<dbReference type="GeneID" id="69972085"/>
<keyword evidence="4" id="KW-1134">Transmembrane beta strand</keyword>
<dbReference type="GO" id="GO:0009279">
    <property type="term" value="C:cell outer membrane"/>
    <property type="evidence" value="ECO:0007669"/>
    <property type="project" value="UniProtKB-SubCell"/>
</dbReference>
<dbReference type="SUPFAM" id="SSF56935">
    <property type="entry name" value="Porins"/>
    <property type="match status" value="1"/>
</dbReference>
<evidence type="ECO:0000256" key="6">
    <source>
        <dbReference type="ARBA" id="ARBA00022729"/>
    </source>
</evidence>
<keyword evidence="9" id="KW-0472">Membrane</keyword>
<dbReference type="PRINTS" id="PR00184">
    <property type="entry name" value="NEISSPPORIN"/>
</dbReference>
<evidence type="ECO:0000256" key="3">
    <source>
        <dbReference type="ARBA" id="ARBA00022448"/>
    </source>
</evidence>
<keyword evidence="7" id="KW-0406">Ion transport</keyword>
<protein>
    <submittedName>
        <fullName evidence="13">Outer membrane protein porin</fullName>
    </submittedName>
</protein>
<dbReference type="InterPro" id="IPR050298">
    <property type="entry name" value="Gram-neg_bact_OMP"/>
</dbReference>
<dbReference type="InterPro" id="IPR002299">
    <property type="entry name" value="Porin_Neis"/>
</dbReference>
<evidence type="ECO:0000256" key="7">
    <source>
        <dbReference type="ARBA" id="ARBA00023065"/>
    </source>
</evidence>
<dbReference type="PANTHER" id="PTHR34501:SF9">
    <property type="entry name" value="MAJOR OUTER MEMBRANE PROTEIN P.IA"/>
    <property type="match status" value="1"/>
</dbReference>
<keyword evidence="10" id="KW-0998">Cell outer membrane</keyword>
<proteinExistence type="predicted"/>
<dbReference type="Pfam" id="PF13609">
    <property type="entry name" value="Porin_4"/>
    <property type="match status" value="1"/>
</dbReference>
<dbReference type="Gene3D" id="2.40.160.10">
    <property type="entry name" value="Porin"/>
    <property type="match status" value="1"/>
</dbReference>
<dbReference type="RefSeq" id="WP_036001850.1">
    <property type="nucleotide sequence ID" value="NZ_CP012747.1"/>
</dbReference>
<keyword evidence="8" id="KW-0626">Porin</keyword>
<dbReference type="Proteomes" id="UP000019146">
    <property type="component" value="Chromosome 2"/>
</dbReference>
<evidence type="ECO:0000256" key="2">
    <source>
        <dbReference type="ARBA" id="ARBA00011233"/>
    </source>
</evidence>
<sequence>MNKILFGMASLATLSATCATCAAQSVTLYGELDTGLAYISNVNGHTQYRATTGLIDGSYWGLQGSEDLGDGMKALFRLERGYSVTSGEEFNDHPAYVGLQAETLGTLTLGHQYDVVHDYFAPFTLTGGTGGTAFAHPFDNDNANNSYLAGNSVKYASESFGGFTFGGMYAFANGAGRFVENRAYGFGVNYANGAFNAGAAWMHNNGRGQTASGAYDPAALPSGDQTVINATAQKQDVIAAGASYAIGDVTLAGAWSRAIYTGLADADNGAALASISFSNYEISVVWQAMPTVALAGMYVFTEGSSAHWHQGGLQAVYQLSKRTDLYAETTYQRASSGAPAMINTNDPSSGRNQLLVATGIRHRF</sequence>
<feature type="signal peptide" evidence="11">
    <location>
        <begin position="1"/>
        <end position="22"/>
    </location>
</feature>
<organism evidence="13 14">
    <name type="scientific">Paraburkholderia caribensis MBA4</name>
    <dbReference type="NCBI Taxonomy" id="1323664"/>
    <lineage>
        <taxon>Bacteria</taxon>
        <taxon>Pseudomonadati</taxon>
        <taxon>Pseudomonadota</taxon>
        <taxon>Betaproteobacteria</taxon>
        <taxon>Burkholderiales</taxon>
        <taxon>Burkholderiaceae</taxon>
        <taxon>Paraburkholderia</taxon>
    </lineage>
</organism>
<dbReference type="AlphaFoldDB" id="A0A0P0RIF8"/>
<name>A0A0P0RIF8_9BURK</name>
<feature type="domain" description="Porin" evidence="12">
    <location>
        <begin position="11"/>
        <end position="335"/>
    </location>
</feature>
<evidence type="ECO:0000256" key="9">
    <source>
        <dbReference type="ARBA" id="ARBA00023136"/>
    </source>
</evidence>
<dbReference type="CDD" id="cd00342">
    <property type="entry name" value="gram_neg_porins"/>
    <property type="match status" value="1"/>
</dbReference>
<evidence type="ECO:0000256" key="8">
    <source>
        <dbReference type="ARBA" id="ARBA00023114"/>
    </source>
</evidence>
<dbReference type="GO" id="GO:0046930">
    <property type="term" value="C:pore complex"/>
    <property type="evidence" value="ECO:0007669"/>
    <property type="project" value="UniProtKB-KW"/>
</dbReference>